<feature type="compositionally biased region" description="Low complexity" evidence="1">
    <location>
        <begin position="76"/>
        <end position="87"/>
    </location>
</feature>
<feature type="region of interest" description="Disordered" evidence="1">
    <location>
        <begin position="56"/>
        <end position="106"/>
    </location>
</feature>
<evidence type="ECO:0000313" key="3">
    <source>
        <dbReference type="Proteomes" id="UP000076761"/>
    </source>
</evidence>
<reference evidence="2 3" key="1">
    <citation type="journal article" date="2016" name="Mol. Biol. Evol.">
        <title>Comparative Genomics of Early-Diverging Mushroom-Forming Fungi Provides Insights into the Origins of Lignocellulose Decay Capabilities.</title>
        <authorList>
            <person name="Nagy L.G."/>
            <person name="Riley R."/>
            <person name="Tritt A."/>
            <person name="Adam C."/>
            <person name="Daum C."/>
            <person name="Floudas D."/>
            <person name="Sun H."/>
            <person name="Yadav J.S."/>
            <person name="Pangilinan J."/>
            <person name="Larsson K.H."/>
            <person name="Matsuura K."/>
            <person name="Barry K."/>
            <person name="Labutti K."/>
            <person name="Kuo R."/>
            <person name="Ohm R.A."/>
            <person name="Bhattacharya S.S."/>
            <person name="Shirouzu T."/>
            <person name="Yoshinaga Y."/>
            <person name="Martin F.M."/>
            <person name="Grigoriev I.V."/>
            <person name="Hibbett D.S."/>
        </authorList>
    </citation>
    <scope>NUCLEOTIDE SEQUENCE [LARGE SCALE GENOMIC DNA]</scope>
    <source>
        <strain evidence="2 3">HHB14362 ss-1</strain>
    </source>
</reference>
<accession>A0A165PFQ2</accession>
<dbReference type="EMBL" id="KV425612">
    <property type="protein sequence ID" value="KZT20975.1"/>
    <property type="molecule type" value="Genomic_DNA"/>
</dbReference>
<proteinExistence type="predicted"/>
<protein>
    <submittedName>
        <fullName evidence="2">Uncharacterized protein</fullName>
    </submittedName>
</protein>
<name>A0A165PFQ2_9AGAM</name>
<dbReference type="AlphaFoldDB" id="A0A165PFQ2"/>
<sequence>MRVFRVVSSGFRVVLTPPSLRHQAIVVFHANWIAKVIQENFTVSLTKYVLDDRYEEPSDNSLHDARRSSAGSVTKLLTPTSSDTDPDTTLRGDLESEHSTCSSVASRRQSVLKRKIASDAQDQDDCISQAAKRPCLSGATDPLQPLVLPKNANANANDETTAPLGNQSRFSPTASTRASRPFPPEFTTARAISSCTQSKRVNPLKNVRTKAEKDREGNVLWRKLFGNQPPRSRPASSKLKIEKCDTDMLSVRPKLCQSRKSGTTTEAEGLELQVPQIPRAHGIRSEAEDLGSGVAAPPHSKLSKLLTSSETSTIRMSVKDALEWLKDSDMKVPVVFEPGERYRGKKFVLER</sequence>
<dbReference type="OrthoDB" id="3197870at2759"/>
<feature type="compositionally biased region" description="Basic and acidic residues" evidence="1">
    <location>
        <begin position="88"/>
        <end position="98"/>
    </location>
</feature>
<feature type="compositionally biased region" description="Basic and acidic residues" evidence="1">
    <location>
        <begin position="56"/>
        <end position="67"/>
    </location>
</feature>
<feature type="compositionally biased region" description="Polar residues" evidence="1">
    <location>
        <begin position="158"/>
        <end position="178"/>
    </location>
</feature>
<organism evidence="2 3">
    <name type="scientific">Neolentinus lepideus HHB14362 ss-1</name>
    <dbReference type="NCBI Taxonomy" id="1314782"/>
    <lineage>
        <taxon>Eukaryota</taxon>
        <taxon>Fungi</taxon>
        <taxon>Dikarya</taxon>
        <taxon>Basidiomycota</taxon>
        <taxon>Agaricomycotina</taxon>
        <taxon>Agaricomycetes</taxon>
        <taxon>Gloeophyllales</taxon>
        <taxon>Gloeophyllaceae</taxon>
        <taxon>Neolentinus</taxon>
    </lineage>
</organism>
<evidence type="ECO:0000256" key="1">
    <source>
        <dbReference type="SAM" id="MobiDB-lite"/>
    </source>
</evidence>
<gene>
    <name evidence="2" type="ORF">NEOLEDRAFT_805698</name>
</gene>
<feature type="region of interest" description="Disordered" evidence="1">
    <location>
        <begin position="146"/>
        <end position="182"/>
    </location>
</feature>
<evidence type="ECO:0000313" key="2">
    <source>
        <dbReference type="EMBL" id="KZT20975.1"/>
    </source>
</evidence>
<dbReference type="InParanoid" id="A0A165PFQ2"/>
<keyword evidence="3" id="KW-1185">Reference proteome</keyword>
<dbReference type="Proteomes" id="UP000076761">
    <property type="component" value="Unassembled WGS sequence"/>
</dbReference>